<feature type="signal peptide" evidence="1">
    <location>
        <begin position="1"/>
        <end position="21"/>
    </location>
</feature>
<dbReference type="AlphaFoldDB" id="A0A2S9QBH0"/>
<protein>
    <submittedName>
        <fullName evidence="3">Cell envelope biogenesis protein OmpA</fullName>
    </submittedName>
</protein>
<name>A0A2S9QBH0_9HYPH</name>
<dbReference type="Pfam" id="PF13441">
    <property type="entry name" value="Gly-zipper_YMGG"/>
    <property type="match status" value="1"/>
</dbReference>
<sequence>MKRLPGLILITGLAVSTASCSSSPAGRAFNGALIGGTSGAIVGSLVARQPTTGALVGGAIGATTGAVVGLVTTPEPARTSWF</sequence>
<comment type="caution">
    <text evidence="3">The sequence shown here is derived from an EMBL/GenBank/DDBJ whole genome shotgun (WGS) entry which is preliminary data.</text>
</comment>
<gene>
    <name evidence="3" type="ORF">C5L14_15345</name>
</gene>
<evidence type="ECO:0000256" key="1">
    <source>
        <dbReference type="SAM" id="SignalP"/>
    </source>
</evidence>
<reference evidence="3 4" key="1">
    <citation type="submission" date="2018-02" db="EMBL/GenBank/DDBJ databases">
        <title>Whole genome sequencing of endophytic bacterium.</title>
        <authorList>
            <person name="Eedara R."/>
            <person name="Podile A.R."/>
        </authorList>
    </citation>
    <scope>NUCLEOTIDE SEQUENCE [LARGE SCALE GENOMIC DNA]</scope>
    <source>
        <strain evidence="3 4">RP1T</strain>
    </source>
</reference>
<feature type="chain" id="PRO_5015580218" evidence="1">
    <location>
        <begin position="22"/>
        <end position="82"/>
    </location>
</feature>
<dbReference type="OrthoDB" id="8451903at2"/>
<dbReference type="PROSITE" id="PS51257">
    <property type="entry name" value="PROKAR_LIPOPROTEIN"/>
    <property type="match status" value="1"/>
</dbReference>
<evidence type="ECO:0000313" key="3">
    <source>
        <dbReference type="EMBL" id="PRH86684.1"/>
    </source>
</evidence>
<evidence type="ECO:0000259" key="2">
    <source>
        <dbReference type="Pfam" id="PF13441"/>
    </source>
</evidence>
<keyword evidence="1" id="KW-0732">Signal</keyword>
<proteinExistence type="predicted"/>
<accession>A0A2S9QBH0</accession>
<keyword evidence="4" id="KW-1185">Reference proteome</keyword>
<dbReference type="Proteomes" id="UP000237682">
    <property type="component" value="Unassembled WGS sequence"/>
</dbReference>
<evidence type="ECO:0000313" key="4">
    <source>
        <dbReference type="Proteomes" id="UP000237682"/>
    </source>
</evidence>
<organism evidence="3 4">
    <name type="scientific">Labrys okinawensis</name>
    <dbReference type="NCBI Taxonomy" id="346911"/>
    <lineage>
        <taxon>Bacteria</taxon>
        <taxon>Pseudomonadati</taxon>
        <taxon>Pseudomonadota</taxon>
        <taxon>Alphaproteobacteria</taxon>
        <taxon>Hyphomicrobiales</taxon>
        <taxon>Xanthobacteraceae</taxon>
        <taxon>Labrys</taxon>
    </lineage>
</organism>
<dbReference type="InterPro" id="IPR027367">
    <property type="entry name" value="Gly-zipper_YMGG"/>
</dbReference>
<feature type="domain" description="YMGG-like Gly-zipper" evidence="2">
    <location>
        <begin position="26"/>
        <end position="69"/>
    </location>
</feature>
<dbReference type="RefSeq" id="WP_105862915.1">
    <property type="nucleotide sequence ID" value="NZ_PUEJ01000005.1"/>
</dbReference>
<dbReference type="EMBL" id="PUEJ01000005">
    <property type="protein sequence ID" value="PRH86684.1"/>
    <property type="molecule type" value="Genomic_DNA"/>
</dbReference>